<feature type="compositionally biased region" description="Basic and acidic residues" evidence="2">
    <location>
        <begin position="45"/>
        <end position="61"/>
    </location>
</feature>
<evidence type="ECO:0008006" key="5">
    <source>
        <dbReference type="Google" id="ProtNLM"/>
    </source>
</evidence>
<sequence length="226" mass="24361">MANTSSDDVRNAVNTALEQVKTSLLAALGAGQLASQAVTDAVGKAKDRVNEGSETARRNIEELPSDVESLRDKLEPAELRKLLDEYTDAALKLYHKLAESGEQTWEKFLAQPQVKKNVEQLEEVLQSAQGRVDGISHDVRDRVDDVVSKVTGRTREVGEEAANKVEDAAVKVEQVTSDVADKVEETAPSAAKNSNSKAAPRTATTRRTTSAAAKKPANNNAPKNTK</sequence>
<dbReference type="EMBL" id="JAENJH010000002">
    <property type="protein sequence ID" value="MBK1784244.1"/>
    <property type="molecule type" value="Genomic_DNA"/>
</dbReference>
<organism evidence="3 4">
    <name type="scientific">Prauserella cavernicola</name>
    <dbReference type="NCBI Taxonomy" id="2800127"/>
    <lineage>
        <taxon>Bacteria</taxon>
        <taxon>Bacillati</taxon>
        <taxon>Actinomycetota</taxon>
        <taxon>Actinomycetes</taxon>
        <taxon>Pseudonocardiales</taxon>
        <taxon>Pseudonocardiaceae</taxon>
        <taxon>Prauserella</taxon>
    </lineage>
</organism>
<gene>
    <name evidence="3" type="ORF">JHE00_07870</name>
</gene>
<proteinExistence type="predicted"/>
<dbReference type="Proteomes" id="UP000635245">
    <property type="component" value="Unassembled WGS sequence"/>
</dbReference>
<feature type="compositionally biased region" description="Low complexity" evidence="2">
    <location>
        <begin position="187"/>
        <end position="226"/>
    </location>
</feature>
<keyword evidence="4" id="KW-1185">Reference proteome</keyword>
<feature type="region of interest" description="Disordered" evidence="2">
    <location>
        <begin position="45"/>
        <end position="64"/>
    </location>
</feature>
<reference evidence="3" key="1">
    <citation type="submission" date="2020-12" db="EMBL/GenBank/DDBJ databases">
        <title>Prauserella sp. ASG 168, a novel actinomycete isolated from cave rock.</title>
        <authorList>
            <person name="Suriyachadkun C."/>
        </authorList>
    </citation>
    <scope>NUCLEOTIDE SEQUENCE</scope>
    <source>
        <strain evidence="3">ASG 168</strain>
    </source>
</reference>
<name>A0A934QRW8_9PSEU</name>
<dbReference type="SUPFAM" id="SSF58113">
    <property type="entry name" value="Apolipoprotein A-I"/>
    <property type="match status" value="1"/>
</dbReference>
<comment type="caution">
    <text evidence="3">The sequence shown here is derived from an EMBL/GenBank/DDBJ whole genome shotgun (WGS) entry which is preliminary data.</text>
</comment>
<evidence type="ECO:0000256" key="1">
    <source>
        <dbReference type="SAM" id="Coils"/>
    </source>
</evidence>
<keyword evidence="1" id="KW-0175">Coiled coil</keyword>
<dbReference type="RefSeq" id="WP_200316483.1">
    <property type="nucleotide sequence ID" value="NZ_JAENJH010000002.1"/>
</dbReference>
<evidence type="ECO:0000313" key="4">
    <source>
        <dbReference type="Proteomes" id="UP000635245"/>
    </source>
</evidence>
<evidence type="ECO:0000256" key="2">
    <source>
        <dbReference type="SAM" id="MobiDB-lite"/>
    </source>
</evidence>
<accession>A0A934QRW8</accession>
<feature type="coiled-coil region" evidence="1">
    <location>
        <begin position="111"/>
        <end position="138"/>
    </location>
</feature>
<dbReference type="AlphaFoldDB" id="A0A934QRW8"/>
<dbReference type="Gene3D" id="1.20.120.20">
    <property type="entry name" value="Apolipoprotein"/>
    <property type="match status" value="1"/>
</dbReference>
<feature type="region of interest" description="Disordered" evidence="2">
    <location>
        <begin position="178"/>
        <end position="226"/>
    </location>
</feature>
<protein>
    <recommendedName>
        <fullName evidence="5">Heparin binding hemagglutinin HbhA</fullName>
    </recommendedName>
</protein>
<evidence type="ECO:0000313" key="3">
    <source>
        <dbReference type="EMBL" id="MBK1784244.1"/>
    </source>
</evidence>